<comment type="caution">
    <text evidence="2">The sequence shown here is derived from an EMBL/GenBank/DDBJ whole genome shotgun (WGS) entry which is preliminary data.</text>
</comment>
<proteinExistence type="predicted"/>
<name>A0A2M6YQQ5_9BACT</name>
<gene>
    <name evidence="2" type="ORF">COT03_02690</name>
</gene>
<dbReference type="InterPro" id="IPR053830">
    <property type="entry name" value="DUF6922"/>
</dbReference>
<dbReference type="Pfam" id="PF21956">
    <property type="entry name" value="DUF6922"/>
    <property type="match status" value="1"/>
</dbReference>
<dbReference type="Proteomes" id="UP000229502">
    <property type="component" value="Unassembled WGS sequence"/>
</dbReference>
<accession>A0A2M6YQQ5</accession>
<dbReference type="AlphaFoldDB" id="A0A2M6YQQ5"/>
<feature type="domain" description="DUF6922" evidence="1">
    <location>
        <begin position="8"/>
        <end position="57"/>
    </location>
</feature>
<dbReference type="EMBL" id="PEWZ01000129">
    <property type="protein sequence ID" value="PIU33757.1"/>
    <property type="molecule type" value="Genomic_DNA"/>
</dbReference>
<evidence type="ECO:0000313" key="2">
    <source>
        <dbReference type="EMBL" id="PIU33757.1"/>
    </source>
</evidence>
<reference evidence="3" key="1">
    <citation type="submission" date="2017-09" db="EMBL/GenBank/DDBJ databases">
        <title>Depth-based differentiation of microbial function through sediment-hosted aquifers and enrichment of novel symbionts in the deep terrestrial subsurface.</title>
        <authorList>
            <person name="Probst A.J."/>
            <person name="Ladd B."/>
            <person name="Jarett J.K."/>
            <person name="Geller-Mcgrath D.E."/>
            <person name="Sieber C.M.K."/>
            <person name="Emerson J.B."/>
            <person name="Anantharaman K."/>
            <person name="Thomas B.C."/>
            <person name="Malmstrom R."/>
            <person name="Stieglmeier M."/>
            <person name="Klingl A."/>
            <person name="Woyke T."/>
            <person name="Ryan C.M."/>
            <person name="Banfield J.F."/>
        </authorList>
    </citation>
    <scope>NUCLEOTIDE SEQUENCE [LARGE SCALE GENOMIC DNA]</scope>
</reference>
<sequence>MALPKFLQPCFPSYNVKNLDRNLDRKLIITEILNYGTERDLGWLTKTYSKKDLEQVLSKPEKGVWLKDVLAYWQKILGLKINRNDFQKAILDIHPHF</sequence>
<protein>
    <recommendedName>
        <fullName evidence="1">DUF6922 domain-containing protein</fullName>
    </recommendedName>
</protein>
<organism evidence="2 3">
    <name type="scientific">Candidatus Shapirobacteria bacterium CG07_land_8_20_14_0_80_39_18</name>
    <dbReference type="NCBI Taxonomy" id="1974882"/>
    <lineage>
        <taxon>Bacteria</taxon>
        <taxon>Candidatus Shapironibacteriota</taxon>
    </lineage>
</organism>
<evidence type="ECO:0000259" key="1">
    <source>
        <dbReference type="Pfam" id="PF21956"/>
    </source>
</evidence>
<evidence type="ECO:0000313" key="3">
    <source>
        <dbReference type="Proteomes" id="UP000229502"/>
    </source>
</evidence>